<organism evidence="1 2">
    <name type="scientific">Anaerobacillus arseniciselenatis</name>
    <dbReference type="NCBI Taxonomy" id="85682"/>
    <lineage>
        <taxon>Bacteria</taxon>
        <taxon>Bacillati</taxon>
        <taxon>Bacillota</taxon>
        <taxon>Bacilli</taxon>
        <taxon>Bacillales</taxon>
        <taxon>Bacillaceae</taxon>
        <taxon>Anaerobacillus</taxon>
    </lineage>
</organism>
<dbReference type="Gene3D" id="3.30.1240.10">
    <property type="match status" value="1"/>
</dbReference>
<dbReference type="SFLD" id="SFLDG01140">
    <property type="entry name" value="C2.B:_Phosphomannomutase_and_P"/>
    <property type="match status" value="1"/>
</dbReference>
<dbReference type="CDD" id="cd07517">
    <property type="entry name" value="HAD_HPP"/>
    <property type="match status" value="1"/>
</dbReference>
<dbReference type="GO" id="GO:0000287">
    <property type="term" value="F:magnesium ion binding"/>
    <property type="evidence" value="ECO:0007669"/>
    <property type="project" value="TreeGrafter"/>
</dbReference>
<dbReference type="EMBL" id="MLQQ01000026">
    <property type="protein sequence ID" value="OIJ11587.1"/>
    <property type="molecule type" value="Genomic_DNA"/>
</dbReference>
<gene>
    <name evidence="1" type="ORF">BKP35_11630</name>
</gene>
<dbReference type="Gene3D" id="3.40.50.1000">
    <property type="entry name" value="HAD superfamily/HAD-like"/>
    <property type="match status" value="1"/>
</dbReference>
<evidence type="ECO:0000313" key="1">
    <source>
        <dbReference type="EMBL" id="OIJ11587.1"/>
    </source>
</evidence>
<dbReference type="Pfam" id="PF08282">
    <property type="entry name" value="Hydrolase_3"/>
    <property type="match status" value="1"/>
</dbReference>
<dbReference type="RefSeq" id="WP_071313520.1">
    <property type="nucleotide sequence ID" value="NZ_MLQQ01000026.1"/>
</dbReference>
<comment type="caution">
    <text evidence="1">The sequence shown here is derived from an EMBL/GenBank/DDBJ whole genome shotgun (WGS) entry which is preliminary data.</text>
</comment>
<dbReference type="GO" id="GO:0005829">
    <property type="term" value="C:cytosol"/>
    <property type="evidence" value="ECO:0007669"/>
    <property type="project" value="TreeGrafter"/>
</dbReference>
<name>A0A1S2LIS5_9BACI</name>
<dbReference type="SUPFAM" id="SSF56784">
    <property type="entry name" value="HAD-like"/>
    <property type="match status" value="1"/>
</dbReference>
<dbReference type="InterPro" id="IPR023214">
    <property type="entry name" value="HAD_sf"/>
</dbReference>
<evidence type="ECO:0000313" key="2">
    <source>
        <dbReference type="Proteomes" id="UP000180098"/>
    </source>
</evidence>
<dbReference type="PANTHER" id="PTHR10000:SF25">
    <property type="entry name" value="PHOSPHATASE YKRA-RELATED"/>
    <property type="match status" value="1"/>
</dbReference>
<dbReference type="SFLD" id="SFLDG01144">
    <property type="entry name" value="C2.B.4:_PGP_Like"/>
    <property type="match status" value="1"/>
</dbReference>
<dbReference type="PANTHER" id="PTHR10000">
    <property type="entry name" value="PHOSPHOSERINE PHOSPHATASE"/>
    <property type="match status" value="1"/>
</dbReference>
<dbReference type="InterPro" id="IPR036412">
    <property type="entry name" value="HAD-like_sf"/>
</dbReference>
<dbReference type="InterPro" id="IPR000150">
    <property type="entry name" value="Cof"/>
</dbReference>
<sequence length="254" mass="28675">MIFFDIDGTLLNEDKQLPASTKKAIEQLKTSGHKVAIATGRAPFMFKELREELGIDTFVSFNGQYVVAEGEVIYKNPLHKETLKSLMEYAEKNEHALVFMDHEDMKANIEHHSNIEESIGTLKFDHPKFDPGYVNDREIYQTLLFVEDGVEKHYVDTFDQFHFIRWHPVSTDILPAGGSKAKGIEHVIRHLGLASDQVYAFGDGLNDIEMLSFVENSIAMGNAHEKVKASAKHVTKHVDEDGIEHGLKLVGLLK</sequence>
<dbReference type="AlphaFoldDB" id="A0A1S2LIS5"/>
<dbReference type="GO" id="GO:0016791">
    <property type="term" value="F:phosphatase activity"/>
    <property type="evidence" value="ECO:0007669"/>
    <property type="project" value="UniProtKB-ARBA"/>
</dbReference>
<dbReference type="PROSITE" id="PS01229">
    <property type="entry name" value="COF_2"/>
    <property type="match status" value="1"/>
</dbReference>
<protein>
    <submittedName>
        <fullName evidence="1">Phosphatase</fullName>
    </submittedName>
</protein>
<accession>A0A1S2LIS5</accession>
<dbReference type="InterPro" id="IPR006379">
    <property type="entry name" value="HAD-SF_hydro_IIB"/>
</dbReference>
<dbReference type="Proteomes" id="UP000180098">
    <property type="component" value="Unassembled WGS sequence"/>
</dbReference>
<reference evidence="1 2" key="1">
    <citation type="submission" date="2016-10" db="EMBL/GenBank/DDBJ databases">
        <title>Draft genome sequences of four alkaliphilic bacteria belonging to the Anaerobacillus genus.</title>
        <authorList>
            <person name="Bassil N.M."/>
            <person name="Lloyd J.R."/>
        </authorList>
    </citation>
    <scope>NUCLEOTIDE SEQUENCE [LARGE SCALE GENOMIC DNA]</scope>
    <source>
        <strain evidence="1 2">DSM 15340</strain>
    </source>
</reference>
<dbReference type="SFLD" id="SFLDS00003">
    <property type="entry name" value="Haloacid_Dehalogenase"/>
    <property type="match status" value="1"/>
</dbReference>
<dbReference type="NCBIfam" id="TIGR00099">
    <property type="entry name" value="Cof-subfamily"/>
    <property type="match status" value="1"/>
</dbReference>
<keyword evidence="2" id="KW-1185">Reference proteome</keyword>
<dbReference type="NCBIfam" id="TIGR01484">
    <property type="entry name" value="HAD-SF-IIB"/>
    <property type="match status" value="1"/>
</dbReference>
<proteinExistence type="predicted"/>